<organism evidence="1 2">
    <name type="scientific">Brevibacterium rongguiense</name>
    <dbReference type="NCBI Taxonomy" id="2695267"/>
    <lineage>
        <taxon>Bacteria</taxon>
        <taxon>Bacillati</taxon>
        <taxon>Actinomycetota</taxon>
        <taxon>Actinomycetes</taxon>
        <taxon>Micrococcales</taxon>
        <taxon>Brevibacteriaceae</taxon>
        <taxon>Brevibacterium</taxon>
    </lineage>
</organism>
<comment type="caution">
    <text evidence="1">The sequence shown here is derived from an EMBL/GenBank/DDBJ whole genome shotgun (WGS) entry which is preliminary data.</text>
</comment>
<dbReference type="RefSeq" id="WP_160953645.1">
    <property type="nucleotide sequence ID" value="NZ_WWEQ01000041.1"/>
</dbReference>
<name>A0A6N9H841_9MICO</name>
<dbReference type="AlphaFoldDB" id="A0A6N9H841"/>
<accession>A0A6N9H841</accession>
<sequence length="74" mass="8203">MGTDDWSKTKSPKTGNARVIDVDPETSAVLKTRTAARATVTFEFVIADANVFGYDEGNLRSPDAMTSRWDRHLN</sequence>
<protein>
    <submittedName>
        <fullName evidence="1">Uncharacterized protein</fullName>
    </submittedName>
</protein>
<proteinExistence type="predicted"/>
<evidence type="ECO:0000313" key="1">
    <source>
        <dbReference type="EMBL" id="MYM20227.1"/>
    </source>
</evidence>
<evidence type="ECO:0000313" key="2">
    <source>
        <dbReference type="Proteomes" id="UP000469215"/>
    </source>
</evidence>
<dbReference type="Proteomes" id="UP000469215">
    <property type="component" value="Unassembled WGS sequence"/>
</dbReference>
<gene>
    <name evidence="1" type="ORF">GSY69_09685</name>
</gene>
<keyword evidence="2" id="KW-1185">Reference proteome</keyword>
<reference evidence="1 2" key="1">
    <citation type="submission" date="2020-01" db="EMBL/GenBank/DDBJ databases">
        <authorList>
            <person name="Deng T."/>
        </authorList>
    </citation>
    <scope>NUCLEOTIDE SEQUENCE [LARGE SCALE GENOMIC DNA]</scope>
    <source>
        <strain evidence="1 2">5221</strain>
    </source>
</reference>
<dbReference type="EMBL" id="WWEQ01000041">
    <property type="protein sequence ID" value="MYM20227.1"/>
    <property type="molecule type" value="Genomic_DNA"/>
</dbReference>